<keyword evidence="5" id="KW-1185">Reference proteome</keyword>
<feature type="domain" description="Tim44-like" evidence="3">
    <location>
        <begin position="76"/>
        <end position="222"/>
    </location>
</feature>
<evidence type="ECO:0000313" key="4">
    <source>
        <dbReference type="EMBL" id="KAA5803820.1"/>
    </source>
</evidence>
<feature type="compositionally biased region" description="Low complexity" evidence="1">
    <location>
        <begin position="61"/>
        <end position="71"/>
    </location>
</feature>
<dbReference type="InterPro" id="IPR032710">
    <property type="entry name" value="NTF2-like_dom_sf"/>
</dbReference>
<evidence type="ECO:0000313" key="5">
    <source>
        <dbReference type="Proteomes" id="UP000325122"/>
    </source>
</evidence>
<dbReference type="Proteomes" id="UP000325122">
    <property type="component" value="Unassembled WGS sequence"/>
</dbReference>
<comment type="caution">
    <text evidence="4">The sequence shown here is derived from an EMBL/GenBank/DDBJ whole genome shotgun (WGS) entry which is preliminary data.</text>
</comment>
<accession>A0A5M6ZHP5</accession>
<keyword evidence="2" id="KW-1133">Transmembrane helix</keyword>
<organism evidence="4 5">
    <name type="scientific">Alkalicaulis satelles</name>
    <dbReference type="NCBI Taxonomy" id="2609175"/>
    <lineage>
        <taxon>Bacteria</taxon>
        <taxon>Pseudomonadati</taxon>
        <taxon>Pseudomonadota</taxon>
        <taxon>Alphaproteobacteria</taxon>
        <taxon>Maricaulales</taxon>
        <taxon>Maricaulaceae</taxon>
        <taxon>Alkalicaulis</taxon>
    </lineage>
</organism>
<reference evidence="4 5" key="1">
    <citation type="submission" date="2019-09" db="EMBL/GenBank/DDBJ databases">
        <authorList>
            <person name="Kevbrin V."/>
            <person name="Grouzdev D.S."/>
        </authorList>
    </citation>
    <scope>NUCLEOTIDE SEQUENCE [LARGE SCALE GENOMIC DNA]</scope>
    <source>
        <strain evidence="4 5">G-192</strain>
    </source>
</reference>
<keyword evidence="2" id="KW-0472">Membrane</keyword>
<proteinExistence type="predicted"/>
<keyword evidence="2" id="KW-0812">Transmembrane</keyword>
<dbReference type="SUPFAM" id="SSF54427">
    <property type="entry name" value="NTF2-like"/>
    <property type="match status" value="1"/>
</dbReference>
<feature type="compositionally biased region" description="Basic and acidic residues" evidence="1">
    <location>
        <begin position="32"/>
        <end position="59"/>
    </location>
</feature>
<dbReference type="AlphaFoldDB" id="A0A5M6ZHP5"/>
<dbReference type="Gene3D" id="3.10.450.240">
    <property type="match status" value="1"/>
</dbReference>
<sequence>MDMDVLQLLFFAGLAVFLGVRLYMLLGKPSGRTHEEHMREERERARAAGREPRPADPHAEPAPAAAPAGPAFSGPAAAGLTAIAGQDPSFDPDMFAKGARQAYDMIVQAYAAGDKEALETLLSEKVMKAWGASIDARAEAGQTLVTEIERLKKAEIVEASLNDNRARVKVAFSAEIASETRDADGAVIEGDINTLKTVEEVWSFERDVTSRNPNWRLAGVRAA</sequence>
<evidence type="ECO:0000259" key="3">
    <source>
        <dbReference type="SMART" id="SM00978"/>
    </source>
</evidence>
<feature type="region of interest" description="Disordered" evidence="1">
    <location>
        <begin position="32"/>
        <end position="71"/>
    </location>
</feature>
<dbReference type="NCBIfam" id="NF033779">
    <property type="entry name" value="Tim44_TimA_adap"/>
    <property type="match status" value="1"/>
</dbReference>
<gene>
    <name evidence="4" type="ORF">F1654_08455</name>
</gene>
<dbReference type="InterPro" id="IPR007379">
    <property type="entry name" value="Tim44-like_dom"/>
</dbReference>
<evidence type="ECO:0000256" key="2">
    <source>
        <dbReference type="SAM" id="Phobius"/>
    </source>
</evidence>
<dbReference type="PANTHER" id="PTHR41542:SF1">
    <property type="entry name" value="BLL5807 PROTEIN"/>
    <property type="match status" value="1"/>
</dbReference>
<protein>
    <submittedName>
        <fullName evidence="4">Tim44 domain-containing protein</fullName>
    </submittedName>
</protein>
<dbReference type="PANTHER" id="PTHR41542">
    <property type="entry name" value="BLL5807 PROTEIN"/>
    <property type="match status" value="1"/>
</dbReference>
<dbReference type="Pfam" id="PF04280">
    <property type="entry name" value="Tim44"/>
    <property type="match status" value="1"/>
</dbReference>
<feature type="transmembrane region" description="Helical" evidence="2">
    <location>
        <begin position="6"/>
        <end position="26"/>
    </location>
</feature>
<dbReference type="RefSeq" id="WP_150023088.1">
    <property type="nucleotide sequence ID" value="NZ_VWOJ01000002.1"/>
</dbReference>
<dbReference type="SMART" id="SM00978">
    <property type="entry name" value="Tim44"/>
    <property type="match status" value="1"/>
</dbReference>
<evidence type="ECO:0000256" key="1">
    <source>
        <dbReference type="SAM" id="MobiDB-lite"/>
    </source>
</evidence>
<dbReference type="EMBL" id="VWOJ01000002">
    <property type="protein sequence ID" value="KAA5803820.1"/>
    <property type="molecule type" value="Genomic_DNA"/>
</dbReference>
<name>A0A5M6ZHP5_9PROT</name>